<protein>
    <submittedName>
        <fullName evidence="1">Uncharacterized protein</fullName>
    </submittedName>
</protein>
<name>A0A0F9SQW3_9ZZZZ</name>
<evidence type="ECO:0000313" key="1">
    <source>
        <dbReference type="EMBL" id="KKN64897.1"/>
    </source>
</evidence>
<reference evidence="1" key="1">
    <citation type="journal article" date="2015" name="Nature">
        <title>Complex archaea that bridge the gap between prokaryotes and eukaryotes.</title>
        <authorList>
            <person name="Spang A."/>
            <person name="Saw J.H."/>
            <person name="Jorgensen S.L."/>
            <person name="Zaremba-Niedzwiedzka K."/>
            <person name="Martijn J."/>
            <person name="Lind A.E."/>
            <person name="van Eijk R."/>
            <person name="Schleper C."/>
            <person name="Guy L."/>
            <person name="Ettema T.J."/>
        </authorList>
    </citation>
    <scope>NUCLEOTIDE SEQUENCE</scope>
</reference>
<organism evidence="1">
    <name type="scientific">marine sediment metagenome</name>
    <dbReference type="NCBI Taxonomy" id="412755"/>
    <lineage>
        <taxon>unclassified sequences</taxon>
        <taxon>metagenomes</taxon>
        <taxon>ecological metagenomes</taxon>
    </lineage>
</organism>
<accession>A0A0F9SQW3</accession>
<sequence>MGCCTDDDKKWEIEQDARSLVEAELVRKDPKRYKAAVAKIKEENEARKKAVRDGGS</sequence>
<proteinExistence type="predicted"/>
<gene>
    <name evidence="1" type="ORF">LCGC14_0487310</name>
</gene>
<comment type="caution">
    <text evidence="1">The sequence shown here is derived from an EMBL/GenBank/DDBJ whole genome shotgun (WGS) entry which is preliminary data.</text>
</comment>
<dbReference type="AlphaFoldDB" id="A0A0F9SQW3"/>
<dbReference type="EMBL" id="LAZR01000541">
    <property type="protein sequence ID" value="KKN64897.1"/>
    <property type="molecule type" value="Genomic_DNA"/>
</dbReference>